<name>A0A4R3LIE7_9GAMM</name>
<dbReference type="Proteomes" id="UP000294599">
    <property type="component" value="Unassembled WGS sequence"/>
</dbReference>
<evidence type="ECO:0000313" key="3">
    <source>
        <dbReference type="Proteomes" id="UP000294599"/>
    </source>
</evidence>
<keyword evidence="3" id="KW-1185">Reference proteome</keyword>
<feature type="region of interest" description="Disordered" evidence="1">
    <location>
        <begin position="61"/>
        <end position="91"/>
    </location>
</feature>
<evidence type="ECO:0000313" key="2">
    <source>
        <dbReference type="EMBL" id="TCS97346.1"/>
    </source>
</evidence>
<dbReference type="RefSeq" id="WP_123521140.1">
    <property type="nucleotide sequence ID" value="NZ_JBHLWF010000085.1"/>
</dbReference>
<sequence length="91" mass="10045">MARFGAAFDPDDVIREAVGSASLRFSSCDRGQFSYNAFNQSQTFDVQRLARVMGTRCETPHGVTGREVADHAGQSGSWYDPTHNGEPKFRS</sequence>
<accession>A0A4R3LIE7</accession>
<comment type="caution">
    <text evidence="2">The sequence shown here is derived from an EMBL/GenBank/DDBJ whole genome shotgun (WGS) entry which is preliminary data.</text>
</comment>
<evidence type="ECO:0000256" key="1">
    <source>
        <dbReference type="SAM" id="MobiDB-lite"/>
    </source>
</evidence>
<proteinExistence type="predicted"/>
<organism evidence="2 3">
    <name type="scientific">Pseudofulvimonas gallinarii</name>
    <dbReference type="NCBI Taxonomy" id="634155"/>
    <lineage>
        <taxon>Bacteria</taxon>
        <taxon>Pseudomonadati</taxon>
        <taxon>Pseudomonadota</taxon>
        <taxon>Gammaproteobacteria</taxon>
        <taxon>Lysobacterales</taxon>
        <taxon>Rhodanobacteraceae</taxon>
        <taxon>Pseudofulvimonas</taxon>
    </lineage>
</organism>
<dbReference type="AlphaFoldDB" id="A0A4R3LIE7"/>
<dbReference type="EMBL" id="SMAF01000013">
    <property type="protein sequence ID" value="TCS97346.1"/>
    <property type="molecule type" value="Genomic_DNA"/>
</dbReference>
<gene>
    <name evidence="2" type="ORF">EDC25_11319</name>
</gene>
<protein>
    <submittedName>
        <fullName evidence="2">Uncharacterized protein</fullName>
    </submittedName>
</protein>
<reference evidence="2 3" key="1">
    <citation type="submission" date="2019-03" db="EMBL/GenBank/DDBJ databases">
        <title>Genomic Encyclopedia of Type Strains, Phase IV (KMG-IV): sequencing the most valuable type-strain genomes for metagenomic binning, comparative biology and taxonomic classification.</title>
        <authorList>
            <person name="Goeker M."/>
        </authorList>
    </citation>
    <scope>NUCLEOTIDE SEQUENCE [LARGE SCALE GENOMIC DNA]</scope>
    <source>
        <strain evidence="2 3">DSM 21944</strain>
    </source>
</reference>